<dbReference type="InterPro" id="IPR011989">
    <property type="entry name" value="ARM-like"/>
</dbReference>
<dbReference type="PROSITE" id="PS51698">
    <property type="entry name" value="U_BOX"/>
    <property type="match status" value="1"/>
</dbReference>
<dbReference type="InterPro" id="IPR003613">
    <property type="entry name" value="Ubox_domain"/>
</dbReference>
<proteinExistence type="predicted"/>
<dbReference type="Gramene" id="ERN05263">
    <property type="protein sequence ID" value="ERN05263"/>
    <property type="gene ID" value="AMTR_s00007p00119020"/>
</dbReference>
<dbReference type="EMBL" id="KI394011">
    <property type="protein sequence ID" value="ERN05263.1"/>
    <property type="molecule type" value="Genomic_DNA"/>
</dbReference>
<evidence type="ECO:0000313" key="6">
    <source>
        <dbReference type="EMBL" id="ERN05263.1"/>
    </source>
</evidence>
<evidence type="ECO:0000256" key="4">
    <source>
        <dbReference type="ARBA" id="ARBA00022679"/>
    </source>
</evidence>
<comment type="catalytic activity">
    <reaction evidence="1">
        <text>S-ubiquitinyl-[E2 ubiquitin-conjugating enzyme]-L-cysteine + [acceptor protein]-L-lysine = [E2 ubiquitin-conjugating enzyme]-L-cysteine + N(6)-ubiquitinyl-[acceptor protein]-L-lysine.</text>
        <dbReference type="EC" id="2.3.2.27"/>
    </reaction>
</comment>
<reference evidence="7" key="1">
    <citation type="journal article" date="2013" name="Science">
        <title>The Amborella genome and the evolution of flowering plants.</title>
        <authorList>
            <consortium name="Amborella Genome Project"/>
        </authorList>
    </citation>
    <scope>NUCLEOTIDE SEQUENCE [LARGE SCALE GENOMIC DNA]</scope>
</reference>
<dbReference type="InterPro" id="IPR016024">
    <property type="entry name" value="ARM-type_fold"/>
</dbReference>
<keyword evidence="7" id="KW-1185">Reference proteome</keyword>
<dbReference type="SMART" id="SM00185">
    <property type="entry name" value="ARM"/>
    <property type="match status" value="5"/>
</dbReference>
<dbReference type="Gene3D" id="1.25.10.10">
    <property type="entry name" value="Leucine-rich Repeat Variant"/>
    <property type="match status" value="2"/>
</dbReference>
<dbReference type="EC" id="2.3.2.27" evidence="3"/>
<dbReference type="eggNOG" id="KOG0167">
    <property type="taxonomic scope" value="Eukaryota"/>
</dbReference>
<dbReference type="InterPro" id="IPR013083">
    <property type="entry name" value="Znf_RING/FYVE/PHD"/>
</dbReference>
<dbReference type="GO" id="GO:0016567">
    <property type="term" value="P:protein ubiquitination"/>
    <property type="evidence" value="ECO:0007669"/>
    <property type="project" value="UniProtKB-UniPathway"/>
</dbReference>
<dbReference type="SUPFAM" id="SSF48371">
    <property type="entry name" value="ARM repeat"/>
    <property type="match status" value="2"/>
</dbReference>
<dbReference type="SMART" id="SM00504">
    <property type="entry name" value="Ubox"/>
    <property type="match status" value="1"/>
</dbReference>
<comment type="pathway">
    <text evidence="2">Protein modification; protein ubiquitination.</text>
</comment>
<protein>
    <recommendedName>
        <fullName evidence="3">RING-type E3 ubiquitin transferase</fullName>
        <ecNumber evidence="3">2.3.2.27</ecNumber>
    </recommendedName>
</protein>
<dbReference type="PANTHER" id="PTHR45958:SF14">
    <property type="entry name" value="RING-TYPE E3 UBIQUITIN TRANSFERASE"/>
    <property type="match status" value="1"/>
</dbReference>
<dbReference type="GO" id="GO:0061630">
    <property type="term" value="F:ubiquitin protein ligase activity"/>
    <property type="evidence" value="ECO:0007669"/>
    <property type="project" value="UniProtKB-EC"/>
</dbReference>
<evidence type="ECO:0000256" key="2">
    <source>
        <dbReference type="ARBA" id="ARBA00004906"/>
    </source>
</evidence>
<dbReference type="SUPFAM" id="SSF57850">
    <property type="entry name" value="RING/U-box"/>
    <property type="match status" value="1"/>
</dbReference>
<organism evidence="6 7">
    <name type="scientific">Amborella trichopoda</name>
    <dbReference type="NCBI Taxonomy" id="13333"/>
    <lineage>
        <taxon>Eukaryota</taxon>
        <taxon>Viridiplantae</taxon>
        <taxon>Streptophyta</taxon>
        <taxon>Embryophyta</taxon>
        <taxon>Tracheophyta</taxon>
        <taxon>Spermatophyta</taxon>
        <taxon>Magnoliopsida</taxon>
        <taxon>Amborellales</taxon>
        <taxon>Amborellaceae</taxon>
        <taxon>Amborella</taxon>
    </lineage>
</organism>
<sequence>MASIEASLSEICSFNYAWECPLCFCSYSKRLELIVKQLQKSQIDPIPSFQNALKGISEDLSKACKSFAAYRGKGKIYVLVNCLDLCLALQERCRSIGAWLTLIEASCGSGTDLKKKTHDLSEEMQQAQFKVTDNEERVYYILQKEAQGRQTTKAVQSAILMDLARALGTGPENHHELAEHIQIFKTDLGDSMTGNERRILVSLERMFGNWSIEPKTVSESLELEFEEEGHIPPFKNFLCPLTKEVMKDPVVLESSQTYERSAIRYWFDLCVEDGRDPTCPVTGKVLKSLDQKPNIGLAGAIEEWVNRNVEIQIQSATENLSEESTVECIERTLNNIYRTSEEHPLSRYRLRKGGIIHLIIALLKSASKNIGSHLRIKALMTMHSLSKEDECKKIMLQEGMARLAIRSLTGNLEKEKEYALKLLSEFSCDEDYRRKIASEKGALVLLTTMAGNLEHPALANLAEMTLQNLEKVEENVPQLAAAGRFQPLLVRLCEGTEDVKIAMASVVGTMTLANNGKEHVARQGSKVLIRMLSSKPDARISSLQALYNLSGLDDNATILVDAGVLPPLIDILFKEHKAVNSTFTDVQDLASATLAHVVMKAGHWELASVDRDRHSMQSEFIIHGLLRLISDVSPNCQLNLLQILYGIASSPQAAESAATSIKSGNGISIITPFLEHQEIEHRISAFRLISILSRRLGQALSDELRGTNKLALLKNTLVDSNNTTEESSEAAYILSNLTISDDEVKTVLGTSLIRWIISRLKDQKRSASGRGSRPSSNMAEGLMGLLLHFTKSTDPSILDAIQENRLMGVLLGYVSVSPNPRVKKRATIGLMHLSQSLRARGMAKDSEPQPPSGLCSSLMFICGKPPLVAPPCLVHYASCEEDSQFCLLKANAIKPLVEILGDEDTSVQIAAVEALSTLLSNQDTLKGAVDVLDKYGVLEAVIDLFVEVRPGELQEKVVWMVDKIIRVDHYAQSYSVDQRLVKALVEALKYGNATTKRLAQEVLTNLKQLSGVGGRNSNQSQGRRDYR</sequence>
<feature type="domain" description="U-box" evidence="5">
    <location>
        <begin position="232"/>
        <end position="311"/>
    </location>
</feature>
<dbReference type="InterPro" id="IPR000225">
    <property type="entry name" value="Armadillo"/>
</dbReference>
<dbReference type="Proteomes" id="UP000017836">
    <property type="component" value="Unassembled WGS sequence"/>
</dbReference>
<evidence type="ECO:0000313" key="7">
    <source>
        <dbReference type="Proteomes" id="UP000017836"/>
    </source>
</evidence>
<dbReference type="Pfam" id="PF04564">
    <property type="entry name" value="U-box"/>
    <property type="match status" value="1"/>
</dbReference>
<accession>W1PBF3</accession>
<name>W1PBF3_AMBTC</name>
<dbReference type="Gene3D" id="3.30.40.10">
    <property type="entry name" value="Zinc/RING finger domain, C3HC4 (zinc finger)"/>
    <property type="match status" value="1"/>
</dbReference>
<evidence type="ECO:0000259" key="5">
    <source>
        <dbReference type="PROSITE" id="PS51698"/>
    </source>
</evidence>
<dbReference type="PANTHER" id="PTHR45958">
    <property type="entry name" value="RING-TYPE E3 UBIQUITIN TRANSFERASE"/>
    <property type="match status" value="1"/>
</dbReference>
<dbReference type="HOGENOM" id="CLU_004912_0_1_1"/>
<gene>
    <name evidence="6" type="ORF">AMTR_s00007p00119020</name>
</gene>
<dbReference type="InterPro" id="IPR052608">
    <property type="entry name" value="U-box_domain_protein"/>
</dbReference>
<dbReference type="AlphaFoldDB" id="W1PBF3"/>
<evidence type="ECO:0000256" key="1">
    <source>
        <dbReference type="ARBA" id="ARBA00000900"/>
    </source>
</evidence>
<dbReference type="OMA" id="RVYCTLQ"/>
<dbReference type="CDD" id="cd16664">
    <property type="entry name" value="RING-Ubox_PUB"/>
    <property type="match status" value="1"/>
</dbReference>
<evidence type="ECO:0000256" key="3">
    <source>
        <dbReference type="ARBA" id="ARBA00012483"/>
    </source>
</evidence>
<dbReference type="UniPathway" id="UPA00143"/>
<keyword evidence="4" id="KW-0808">Transferase</keyword>
<dbReference type="InterPro" id="IPR045210">
    <property type="entry name" value="RING-Ubox_PUB"/>
</dbReference>